<organism evidence="1 2">
    <name type="scientific">Vaccinium darrowii</name>
    <dbReference type="NCBI Taxonomy" id="229202"/>
    <lineage>
        <taxon>Eukaryota</taxon>
        <taxon>Viridiplantae</taxon>
        <taxon>Streptophyta</taxon>
        <taxon>Embryophyta</taxon>
        <taxon>Tracheophyta</taxon>
        <taxon>Spermatophyta</taxon>
        <taxon>Magnoliopsida</taxon>
        <taxon>eudicotyledons</taxon>
        <taxon>Gunneridae</taxon>
        <taxon>Pentapetalae</taxon>
        <taxon>asterids</taxon>
        <taxon>Ericales</taxon>
        <taxon>Ericaceae</taxon>
        <taxon>Vaccinioideae</taxon>
        <taxon>Vaccinieae</taxon>
        <taxon>Vaccinium</taxon>
    </lineage>
</organism>
<evidence type="ECO:0000313" key="1">
    <source>
        <dbReference type="EMBL" id="KAH7858824.1"/>
    </source>
</evidence>
<protein>
    <submittedName>
        <fullName evidence="1">Uncharacterized protein</fullName>
    </submittedName>
</protein>
<reference evidence="1 2" key="1">
    <citation type="journal article" date="2021" name="Hortic Res">
        <title>High-quality reference genome and annotation aids understanding of berry development for evergreen blueberry (Vaccinium darrowii).</title>
        <authorList>
            <person name="Yu J."/>
            <person name="Hulse-Kemp A.M."/>
            <person name="Babiker E."/>
            <person name="Staton M."/>
        </authorList>
    </citation>
    <scope>NUCLEOTIDE SEQUENCE [LARGE SCALE GENOMIC DNA]</scope>
    <source>
        <strain evidence="2">cv. NJ 8807/NJ 8810</strain>
        <tissue evidence="1">Young leaf</tissue>
    </source>
</reference>
<sequence length="359" mass="39129">MPVSGHREGRLMRVLVNINITVPLRRGMKLKLDEGEPFWVEFRYEKLPTFCCYCGYLGHDKKSCLKHSQDIQNGTFVDDQYGSWLKVSPSKSSGWRKYGPDGNRWTPTSPEKSGNSKSGNFGGNRGGGAVRISNFEQILGREDLGGADSQERIGDTGDTRDQGTFQKEVSQTETHANLGRKTGRLLEPRALGPILVDVEASQLQTDGPSLKASQKILAHSRSQIACPFPKQPISISPPGKSISFTGPHANLLTTHEPTPLVAQHANPSFSSTKKPILNVVSQITDAAISPTNPQNENPGFPFSSQALSTTERPLREGSLQVSKRRGRPPGSKSKSDIRRKPELKDSGIEGSKELSSSTG</sequence>
<dbReference type="EMBL" id="CM037153">
    <property type="protein sequence ID" value="KAH7858824.1"/>
    <property type="molecule type" value="Genomic_DNA"/>
</dbReference>
<keyword evidence="2" id="KW-1185">Reference proteome</keyword>
<name>A0ACB7YZX8_9ERIC</name>
<accession>A0ACB7YZX8</accession>
<gene>
    <name evidence="1" type="ORF">Vadar_028421</name>
</gene>
<dbReference type="Proteomes" id="UP000828048">
    <property type="component" value="Chromosome 3"/>
</dbReference>
<evidence type="ECO:0000313" key="2">
    <source>
        <dbReference type="Proteomes" id="UP000828048"/>
    </source>
</evidence>
<comment type="caution">
    <text evidence="1">The sequence shown here is derived from an EMBL/GenBank/DDBJ whole genome shotgun (WGS) entry which is preliminary data.</text>
</comment>
<proteinExistence type="predicted"/>